<feature type="transmembrane region" description="Helical" evidence="1">
    <location>
        <begin position="15"/>
        <end position="36"/>
    </location>
</feature>
<dbReference type="Proteomes" id="UP000028523">
    <property type="component" value="Unassembled WGS sequence"/>
</dbReference>
<keyword evidence="4" id="KW-1185">Reference proteome</keyword>
<evidence type="ECO:0000313" key="4">
    <source>
        <dbReference type="Proteomes" id="UP000028523"/>
    </source>
</evidence>
<evidence type="ECO:0000256" key="1">
    <source>
        <dbReference type="SAM" id="Phobius"/>
    </source>
</evidence>
<dbReference type="Pfam" id="PF04200">
    <property type="entry name" value="Lipoprotein_17"/>
    <property type="match status" value="5"/>
</dbReference>
<feature type="domain" description="Lipoprotein-associated type-17" evidence="2">
    <location>
        <begin position="849"/>
        <end position="935"/>
    </location>
</feature>
<proteinExistence type="predicted"/>
<dbReference type="AlphaFoldDB" id="A0A084U3L9"/>
<feature type="domain" description="Lipoprotein-associated type-17" evidence="2">
    <location>
        <begin position="642"/>
        <end position="732"/>
    </location>
</feature>
<evidence type="ECO:0000313" key="3">
    <source>
        <dbReference type="EMBL" id="KFB07555.1"/>
    </source>
</evidence>
<keyword evidence="1" id="KW-0812">Transmembrane</keyword>
<feature type="domain" description="Lipoprotein-associated type-17" evidence="2">
    <location>
        <begin position="530"/>
        <end position="611"/>
    </location>
</feature>
<protein>
    <recommendedName>
        <fullName evidence="2">Lipoprotein-associated type-17 domain-containing protein</fullName>
    </recommendedName>
</protein>
<keyword evidence="1" id="KW-0472">Membrane</keyword>
<dbReference type="InterPro" id="IPR007326">
    <property type="entry name" value="Lipoprotein-assoc_dom"/>
</dbReference>
<gene>
    <name evidence="3" type="ORF">P271_397</name>
</gene>
<reference evidence="3 4" key="1">
    <citation type="journal article" date="2014" name="PLoS ONE">
        <title>Reduction of Hydrogen Peroxide Accumulation and Toxicity by a Catalase from Mycoplasma iowae.</title>
        <authorList>
            <person name="Pritchard R.E."/>
            <person name="Prassinos A.J."/>
            <person name="Osborne J.D."/>
            <person name="Raviv Z."/>
            <person name="Balish M.F."/>
        </authorList>
    </citation>
    <scope>NUCLEOTIDE SEQUENCE [LARGE SCALE GENOMIC DNA]</scope>
    <source>
        <strain evidence="3 4">DK-CPA</strain>
    </source>
</reference>
<feature type="domain" description="Lipoprotein-associated type-17" evidence="2">
    <location>
        <begin position="1070"/>
        <end position="1163"/>
    </location>
</feature>
<feature type="domain" description="Lipoprotein-associated type-17" evidence="2">
    <location>
        <begin position="757"/>
        <end position="838"/>
    </location>
</feature>
<keyword evidence="1" id="KW-1133">Transmembrane helix</keyword>
<comment type="caution">
    <text evidence="3">The sequence shown here is derived from an EMBL/GenBank/DDBJ whole genome shotgun (WGS) entry which is preliminary data.</text>
</comment>
<accession>A0A084U3L9</accession>
<sequence>MIFHFLNQKSVCKRYLLLIIYLFTNLMAFIFYNKIYLYYEVNMIRKKIISLTALISLFGVGVGTFGTVLFRNNKTTSYVNKEKSKEEISDKTNNKVNEKNKLIASQANSQNTFLSAKTGPIVYWGSKISSLDWFGGERWSIDLDTMMDNPYKDGDWKRSWFNYDYDRTNNILYILTSGSSRSNANQRLLAIDVETGKDVFTGKEISVQNKISYVNFPQKSSDVRFLTVLKNGNVLMYGGAKTGLNDSAYLYERDKKTITKIQHNFQTFMDKITKPKNSKWYFFNLIPVSNNRNLVEIVNFTTVSGPEIGNKPEDANFNVYFSLVDDNLNIIQNNGWTSPALAANGISGYKNSKITPQRDYYYFADGKVVTVIYNRIIIVDPNNGVTFKSSKLSEENKWVLSWTFDSGENLFFKYKDDGFIYSSSSTSVKSTPKDTLVNLDTYFDINSYSQNDINKYSKDYILYNVHGYYGQIMMLNSYFYTDPNFPNKTEQEIIDNKYGLAVAITSNENNPLFGDIKGLLNTDDAFIKSSDFTIDNSILNNKLPSEISRQDLTITNDGFFTRNPEKKEDGTLKYPQFVKEVINDNEKKDGQDGNLKITANIDQIPWFVNNNVMPSDIAPLTITKWFNTSNYIQSRVNWKDVSLDYDFKNTIPSKVTLDDVKRFDPFDINLTSQNTTISGINYPTKNYKFENQNDNDGTITIKAVVTYLPIDVEAKKENLITQEFSHKYQIFKKTDDKSFNYIGNKNDSSEENIKNIPQLKELSESNLLPSSFEAEDTSSILKFINTDSSKGYPLSKMKFSITTNDINGTLTISGKLQDGYYEDNYTNKEFTKTYTGLNRISDYSFNVNSNPIGFNKKDYFPSDIDEQIIYKFFANYNGFNSSDIKLSLIPNDVKGELSVRFNLDKTYPESVANNVGFLKQEDSYIKEFVIDGFKTTKEYEEQYSVKFKDDNSKDFDQIKKYTPNQIKQILKKETKEDNKLYIGNQEIKSEMDFAKNVVEKYGSKIPKELTNENFEQHIYYNDPNGEITVKLVFKSIEGLSNELVFIQRFTGFAKGNQVPTDDILSFKTESKLFSDNEQFTKVLPSSIKKSLDDVSTRKDMIDKFLSFYSGDYKKMIDKNNFNLDVVADDIFGYITIKISFNEKDITNKQSLLSYTATYNGFLTE</sequence>
<name>A0A084U3L9_MALIO</name>
<feature type="transmembrane region" description="Helical" evidence="1">
    <location>
        <begin position="48"/>
        <end position="70"/>
    </location>
</feature>
<dbReference type="EMBL" id="AWQU01000078">
    <property type="protein sequence ID" value="KFB07555.1"/>
    <property type="molecule type" value="Genomic_DNA"/>
</dbReference>
<evidence type="ECO:0000259" key="2">
    <source>
        <dbReference type="Pfam" id="PF04200"/>
    </source>
</evidence>
<organism evidence="3 4">
    <name type="scientific">Malacoplasma iowae DK-CPA</name>
    <dbReference type="NCBI Taxonomy" id="1394179"/>
    <lineage>
        <taxon>Bacteria</taxon>
        <taxon>Bacillati</taxon>
        <taxon>Mycoplasmatota</taxon>
        <taxon>Mycoplasmoidales</taxon>
        <taxon>Mycoplasmoidaceae</taxon>
        <taxon>Malacoplasma</taxon>
    </lineage>
</organism>